<evidence type="ECO:0000313" key="1">
    <source>
        <dbReference type="EMBL" id="RNA33600.1"/>
    </source>
</evidence>
<dbReference type="EMBL" id="REGN01001612">
    <property type="protein sequence ID" value="RNA33600.1"/>
    <property type="molecule type" value="Genomic_DNA"/>
</dbReference>
<name>A0A3M7SDL3_BRAPC</name>
<keyword evidence="2" id="KW-1185">Reference proteome</keyword>
<accession>A0A3M7SDL3</accession>
<comment type="caution">
    <text evidence="1">The sequence shown here is derived from an EMBL/GenBank/DDBJ whole genome shotgun (WGS) entry which is preliminary data.</text>
</comment>
<dbReference type="Proteomes" id="UP000276133">
    <property type="component" value="Unassembled WGS sequence"/>
</dbReference>
<organism evidence="1 2">
    <name type="scientific">Brachionus plicatilis</name>
    <name type="common">Marine rotifer</name>
    <name type="synonym">Brachionus muelleri</name>
    <dbReference type="NCBI Taxonomy" id="10195"/>
    <lineage>
        <taxon>Eukaryota</taxon>
        <taxon>Metazoa</taxon>
        <taxon>Spiralia</taxon>
        <taxon>Gnathifera</taxon>
        <taxon>Rotifera</taxon>
        <taxon>Eurotatoria</taxon>
        <taxon>Monogononta</taxon>
        <taxon>Pseudotrocha</taxon>
        <taxon>Ploima</taxon>
        <taxon>Brachionidae</taxon>
        <taxon>Brachionus</taxon>
    </lineage>
</organism>
<sequence>MTRRNPSSVNGGPNTRSIAILSEIPLIFSVLAGCSFKAIRLFSLQISHAKIYCSTSLSIKSMGSLNDGDPNAGFKVNKC</sequence>
<proteinExistence type="predicted"/>
<dbReference type="AlphaFoldDB" id="A0A3M7SDL3"/>
<reference evidence="1 2" key="1">
    <citation type="journal article" date="2018" name="Sci. Rep.">
        <title>Genomic signatures of local adaptation to the degree of environmental predictability in rotifers.</title>
        <authorList>
            <person name="Franch-Gras L."/>
            <person name="Hahn C."/>
            <person name="Garcia-Roger E.M."/>
            <person name="Carmona M.J."/>
            <person name="Serra M."/>
            <person name="Gomez A."/>
        </authorList>
    </citation>
    <scope>NUCLEOTIDE SEQUENCE [LARGE SCALE GENOMIC DNA]</scope>
    <source>
        <strain evidence="1">HYR1</strain>
    </source>
</reference>
<evidence type="ECO:0000313" key="2">
    <source>
        <dbReference type="Proteomes" id="UP000276133"/>
    </source>
</evidence>
<dbReference type="PROSITE" id="PS51257">
    <property type="entry name" value="PROKAR_LIPOPROTEIN"/>
    <property type="match status" value="1"/>
</dbReference>
<gene>
    <name evidence="1" type="ORF">BpHYR1_045529</name>
</gene>
<protein>
    <submittedName>
        <fullName evidence="1">Uncharacterized protein</fullName>
    </submittedName>
</protein>